<protein>
    <submittedName>
        <fullName evidence="3">Uncharacterized protein</fullName>
    </submittedName>
</protein>
<dbReference type="AlphaFoldDB" id="A0AAD1IWB5"/>
<reference evidence="3 4" key="1">
    <citation type="journal article" date="2019" name="Emerg. Microbes Infect.">
        <title>Comprehensive subspecies identification of 175 nontuberculous mycobacteria species based on 7547 genomic profiles.</title>
        <authorList>
            <person name="Matsumoto Y."/>
            <person name="Kinjo T."/>
            <person name="Motooka D."/>
            <person name="Nabeya D."/>
            <person name="Jung N."/>
            <person name="Uechi K."/>
            <person name="Horii T."/>
            <person name="Iida T."/>
            <person name="Fujita J."/>
            <person name="Nakamura S."/>
        </authorList>
    </citation>
    <scope>NUCLEOTIDE SEQUENCE [LARGE SCALE GENOMIC DNA]</scope>
    <source>
        <strain evidence="3 4">JCM 15658</strain>
    </source>
</reference>
<proteinExistence type="predicted"/>
<gene>
    <name evidence="3" type="ORF">MMON_09870</name>
</gene>
<feature type="region of interest" description="Disordered" evidence="1">
    <location>
        <begin position="52"/>
        <end position="93"/>
    </location>
</feature>
<accession>A0AAD1IWB5</accession>
<dbReference type="Proteomes" id="UP000466039">
    <property type="component" value="Chromosome"/>
</dbReference>
<sequence length="93" mass="9749">MTTSVILVLVLVPLGLTAVLALLIFRGKGPHPASYKLSEPWRHSPILWAADEPAHQEHATGHSIQADSAAHGGNVGEHHSHPVTIGGGASGKW</sequence>
<organism evidence="3 4">
    <name type="scientific">Mycolicibacterium monacense</name>
    <name type="common">Mycobacterium monacense</name>
    <dbReference type="NCBI Taxonomy" id="85693"/>
    <lineage>
        <taxon>Bacteria</taxon>
        <taxon>Bacillati</taxon>
        <taxon>Actinomycetota</taxon>
        <taxon>Actinomycetes</taxon>
        <taxon>Mycobacteriales</taxon>
        <taxon>Mycobacteriaceae</taxon>
        <taxon>Mycolicibacterium</taxon>
    </lineage>
</organism>
<keyword evidence="2" id="KW-1133">Transmembrane helix</keyword>
<evidence type="ECO:0000313" key="4">
    <source>
        <dbReference type="Proteomes" id="UP000466039"/>
    </source>
</evidence>
<keyword evidence="4" id="KW-1185">Reference proteome</keyword>
<evidence type="ECO:0000313" key="3">
    <source>
        <dbReference type="EMBL" id="BBZ59686.1"/>
    </source>
</evidence>
<name>A0AAD1IWB5_MYCMB</name>
<keyword evidence="2" id="KW-0472">Membrane</keyword>
<evidence type="ECO:0000256" key="1">
    <source>
        <dbReference type="SAM" id="MobiDB-lite"/>
    </source>
</evidence>
<keyword evidence="2" id="KW-0812">Transmembrane</keyword>
<evidence type="ECO:0000256" key="2">
    <source>
        <dbReference type="SAM" id="Phobius"/>
    </source>
</evidence>
<dbReference type="EMBL" id="AP022617">
    <property type="protein sequence ID" value="BBZ59686.1"/>
    <property type="molecule type" value="Genomic_DNA"/>
</dbReference>
<feature type="transmembrane region" description="Helical" evidence="2">
    <location>
        <begin position="6"/>
        <end position="25"/>
    </location>
</feature>